<dbReference type="Proteomes" id="UP001163321">
    <property type="component" value="Chromosome 1"/>
</dbReference>
<proteinExistence type="predicted"/>
<organism evidence="1 2">
    <name type="scientific">Peronosclerospora sorghi</name>
    <dbReference type="NCBI Taxonomy" id="230839"/>
    <lineage>
        <taxon>Eukaryota</taxon>
        <taxon>Sar</taxon>
        <taxon>Stramenopiles</taxon>
        <taxon>Oomycota</taxon>
        <taxon>Peronosporomycetes</taxon>
        <taxon>Peronosporales</taxon>
        <taxon>Peronosporaceae</taxon>
        <taxon>Peronosclerospora</taxon>
    </lineage>
</organism>
<name>A0ACC0WQB5_9STRA</name>
<evidence type="ECO:0000313" key="2">
    <source>
        <dbReference type="Proteomes" id="UP001163321"/>
    </source>
</evidence>
<accession>A0ACC0WQB5</accession>
<protein>
    <submittedName>
        <fullName evidence="1">Uncharacterized protein</fullName>
    </submittedName>
</protein>
<keyword evidence="2" id="KW-1185">Reference proteome</keyword>
<reference evidence="1 2" key="1">
    <citation type="journal article" date="2022" name="bioRxiv">
        <title>The genome of the oomycete Peronosclerospora sorghi, a cosmopolitan pathogen of maize and sorghum, is inflated with dispersed pseudogenes.</title>
        <authorList>
            <person name="Fletcher K."/>
            <person name="Martin F."/>
            <person name="Isakeit T."/>
            <person name="Cavanaugh K."/>
            <person name="Magill C."/>
            <person name="Michelmore R."/>
        </authorList>
    </citation>
    <scope>NUCLEOTIDE SEQUENCE [LARGE SCALE GENOMIC DNA]</scope>
    <source>
        <strain evidence="1">P6</strain>
    </source>
</reference>
<dbReference type="EMBL" id="CM047580">
    <property type="protein sequence ID" value="KAI9921053.1"/>
    <property type="molecule type" value="Genomic_DNA"/>
</dbReference>
<comment type="caution">
    <text evidence="1">The sequence shown here is derived from an EMBL/GenBank/DDBJ whole genome shotgun (WGS) entry which is preliminary data.</text>
</comment>
<evidence type="ECO:0000313" key="1">
    <source>
        <dbReference type="EMBL" id="KAI9921053.1"/>
    </source>
</evidence>
<gene>
    <name evidence="1" type="ORF">PsorP6_002443</name>
</gene>
<sequence length="119" mass="13217">MESSDVMRQGARTVLAGALPANKWWLRTLIVLELIQVGSHPLGESDKELVQKILRDKHIASSVFPAKDQSNARWGSETKKPRAGALDDDAPRASSLPSTDPVTRLFSDTQIFFIYFLAH</sequence>